<proteinExistence type="predicted"/>
<organism evidence="2 3">
    <name type="scientific">Uliginosibacterium paludis</name>
    <dbReference type="NCBI Taxonomy" id="1615952"/>
    <lineage>
        <taxon>Bacteria</taxon>
        <taxon>Pseudomonadati</taxon>
        <taxon>Pseudomonadota</taxon>
        <taxon>Betaproteobacteria</taxon>
        <taxon>Rhodocyclales</taxon>
        <taxon>Zoogloeaceae</taxon>
        <taxon>Uliginosibacterium</taxon>
    </lineage>
</organism>
<feature type="region of interest" description="Disordered" evidence="1">
    <location>
        <begin position="16"/>
        <end position="49"/>
    </location>
</feature>
<dbReference type="PROSITE" id="PS51257">
    <property type="entry name" value="PROKAR_LIPOPROTEIN"/>
    <property type="match status" value="1"/>
</dbReference>
<accession>A0ABV2CTK2</accession>
<keyword evidence="3" id="KW-1185">Reference proteome</keyword>
<gene>
    <name evidence="2" type="ORF">ABVT11_15575</name>
</gene>
<evidence type="ECO:0000313" key="2">
    <source>
        <dbReference type="EMBL" id="MET1491259.1"/>
    </source>
</evidence>
<evidence type="ECO:0000256" key="1">
    <source>
        <dbReference type="SAM" id="MobiDB-lite"/>
    </source>
</evidence>
<sequence>MRRWLVLVAGLGVMGGCGRTDAGPDTAPGPVEPTPAATVSTPPAPARASGEGTAEALMQLAFPGWSKSRPSVVRMKPVSREAEEQDAAPWVKVTPALRIPLAEDRIVLLVAGRPSTDEGVDQAGHASPANLGAYWFRREAGGWRLAASQASFVWTGFFGEPGELHPVKLSSRRQGVAVSNGSCWQGQCGEWLSVFEIGDGRVTPLLGGQDAPQIVSDVSGATEACSALLAAGPGSHRVEADAYSDAYGCFTVKGEWLVRPGDDAPGELEIRFSGHQASAASQAPAETSAPAPQGDGAMRDVSVSPVSETVVYRFRNGRYELASGRNPAPSF</sequence>
<comment type="caution">
    <text evidence="2">The sequence shown here is derived from an EMBL/GenBank/DDBJ whole genome shotgun (WGS) entry which is preliminary data.</text>
</comment>
<dbReference type="EMBL" id="JBEWLZ010000010">
    <property type="protein sequence ID" value="MET1491259.1"/>
    <property type="molecule type" value="Genomic_DNA"/>
</dbReference>
<dbReference type="RefSeq" id="WP_345929621.1">
    <property type="nucleotide sequence ID" value="NZ_JBDIVF010000011.1"/>
</dbReference>
<evidence type="ECO:0008006" key="4">
    <source>
        <dbReference type="Google" id="ProtNLM"/>
    </source>
</evidence>
<feature type="compositionally biased region" description="Polar residues" evidence="1">
    <location>
        <begin position="275"/>
        <end position="285"/>
    </location>
</feature>
<name>A0ABV2CTK2_9RHOO</name>
<feature type="region of interest" description="Disordered" evidence="1">
    <location>
        <begin position="275"/>
        <end position="302"/>
    </location>
</feature>
<evidence type="ECO:0000313" key="3">
    <source>
        <dbReference type="Proteomes" id="UP001548590"/>
    </source>
</evidence>
<dbReference type="Proteomes" id="UP001548590">
    <property type="component" value="Unassembled WGS sequence"/>
</dbReference>
<protein>
    <recommendedName>
        <fullName evidence="4">Lipoprotein</fullName>
    </recommendedName>
</protein>
<reference evidence="2 3" key="1">
    <citation type="submission" date="2024-07" db="EMBL/GenBank/DDBJ databases">
        <title>Uliginosibacterium paludis KCTC:42655.</title>
        <authorList>
            <person name="Kim M.K."/>
        </authorList>
    </citation>
    <scope>NUCLEOTIDE SEQUENCE [LARGE SCALE GENOMIC DNA]</scope>
    <source>
        <strain evidence="2 3">KCTC 42655</strain>
    </source>
</reference>